<name>A0A5C5ZKI6_9BACT</name>
<comment type="caution">
    <text evidence="3">The sequence shown here is derived from an EMBL/GenBank/DDBJ whole genome shotgun (WGS) entry which is preliminary data.</text>
</comment>
<feature type="signal peptide" evidence="1">
    <location>
        <begin position="1"/>
        <end position="23"/>
    </location>
</feature>
<dbReference type="RefSeq" id="WP_146402012.1">
    <property type="nucleotide sequence ID" value="NZ_SJPQ01000003.1"/>
</dbReference>
<sequence precursor="true">MNRRTNLVLALGACWLAAGVALADTPVIDGVVANERVFNDFPDSSLSTTNGNSVNGGPGVSQVIFDESSFGTGGFANRHDALLSDDGGATGALFRIDDSYTFKTDLTLDVGSTSPRKEAGLRINSPVTGDALFIVNSDAGEIVAFGGPFFSFNSEFGVSYTPGDTITMGFTLIGGGDGNGGVADTIQYFIDHPTAGYLASPALPWSNLELGPVNYRLGMYTQTQPDGSNANEFVSTTFDNIMFTAVPEPSGLALLGLGAWVAAGRCLRPRRR</sequence>
<protein>
    <recommendedName>
        <fullName evidence="2">Ice-binding protein C-terminal domain-containing protein</fullName>
    </recommendedName>
</protein>
<proteinExistence type="predicted"/>
<keyword evidence="4" id="KW-1185">Reference proteome</keyword>
<dbReference type="NCBIfam" id="TIGR02595">
    <property type="entry name" value="PEP_CTERM"/>
    <property type="match status" value="1"/>
</dbReference>
<keyword evidence="1" id="KW-0732">Signal</keyword>
<dbReference type="InterPro" id="IPR013424">
    <property type="entry name" value="Ice-binding_C"/>
</dbReference>
<evidence type="ECO:0000313" key="3">
    <source>
        <dbReference type="EMBL" id="TWT87668.1"/>
    </source>
</evidence>
<evidence type="ECO:0000259" key="2">
    <source>
        <dbReference type="Pfam" id="PF07589"/>
    </source>
</evidence>
<organism evidence="3 4">
    <name type="scientific">Pseudobythopirellula maris</name>
    <dbReference type="NCBI Taxonomy" id="2527991"/>
    <lineage>
        <taxon>Bacteria</taxon>
        <taxon>Pseudomonadati</taxon>
        <taxon>Planctomycetota</taxon>
        <taxon>Planctomycetia</taxon>
        <taxon>Pirellulales</taxon>
        <taxon>Lacipirellulaceae</taxon>
        <taxon>Pseudobythopirellula</taxon>
    </lineage>
</organism>
<feature type="domain" description="Ice-binding protein C-terminal" evidence="2">
    <location>
        <begin position="245"/>
        <end position="271"/>
    </location>
</feature>
<reference evidence="3 4" key="1">
    <citation type="submission" date="2019-02" db="EMBL/GenBank/DDBJ databases">
        <title>Deep-cultivation of Planctomycetes and their phenomic and genomic characterization uncovers novel biology.</title>
        <authorList>
            <person name="Wiegand S."/>
            <person name="Jogler M."/>
            <person name="Boedeker C."/>
            <person name="Pinto D."/>
            <person name="Vollmers J."/>
            <person name="Rivas-Marin E."/>
            <person name="Kohn T."/>
            <person name="Peeters S.H."/>
            <person name="Heuer A."/>
            <person name="Rast P."/>
            <person name="Oberbeckmann S."/>
            <person name="Bunk B."/>
            <person name="Jeske O."/>
            <person name="Meyerdierks A."/>
            <person name="Storesund J.E."/>
            <person name="Kallscheuer N."/>
            <person name="Luecker S."/>
            <person name="Lage O.M."/>
            <person name="Pohl T."/>
            <person name="Merkel B.J."/>
            <person name="Hornburger P."/>
            <person name="Mueller R.-W."/>
            <person name="Bruemmer F."/>
            <person name="Labrenz M."/>
            <person name="Spormann A.M."/>
            <person name="Op Den Camp H."/>
            <person name="Overmann J."/>
            <person name="Amann R."/>
            <person name="Jetten M.S.M."/>
            <person name="Mascher T."/>
            <person name="Medema M.H."/>
            <person name="Devos D.P."/>
            <person name="Kaster A.-K."/>
            <person name="Ovreas L."/>
            <person name="Rohde M."/>
            <person name="Galperin M.Y."/>
            <person name="Jogler C."/>
        </authorList>
    </citation>
    <scope>NUCLEOTIDE SEQUENCE [LARGE SCALE GENOMIC DNA]</scope>
    <source>
        <strain evidence="3 4">Mal64</strain>
    </source>
</reference>
<gene>
    <name evidence="3" type="ORF">Mal64_32100</name>
</gene>
<dbReference type="Proteomes" id="UP000315440">
    <property type="component" value="Unassembled WGS sequence"/>
</dbReference>
<dbReference type="EMBL" id="SJPQ01000003">
    <property type="protein sequence ID" value="TWT87668.1"/>
    <property type="molecule type" value="Genomic_DNA"/>
</dbReference>
<dbReference type="OrthoDB" id="280782at2"/>
<feature type="chain" id="PRO_5022684120" description="Ice-binding protein C-terminal domain-containing protein" evidence="1">
    <location>
        <begin position="24"/>
        <end position="272"/>
    </location>
</feature>
<evidence type="ECO:0000313" key="4">
    <source>
        <dbReference type="Proteomes" id="UP000315440"/>
    </source>
</evidence>
<accession>A0A5C5ZKI6</accession>
<dbReference type="Pfam" id="PF07589">
    <property type="entry name" value="PEP-CTERM"/>
    <property type="match status" value="1"/>
</dbReference>
<evidence type="ECO:0000256" key="1">
    <source>
        <dbReference type="SAM" id="SignalP"/>
    </source>
</evidence>
<dbReference type="AlphaFoldDB" id="A0A5C5ZKI6"/>